<dbReference type="OrthoDB" id="10450035at2759"/>
<evidence type="ECO:0000313" key="2">
    <source>
        <dbReference type="EMBL" id="CAG8597430.1"/>
    </source>
</evidence>
<dbReference type="AlphaFoldDB" id="A0A9N9GB03"/>
<evidence type="ECO:0000256" key="1">
    <source>
        <dbReference type="SAM" id="Phobius"/>
    </source>
</evidence>
<dbReference type="EMBL" id="CAJVPY010003647">
    <property type="protein sequence ID" value="CAG8597430.1"/>
    <property type="molecule type" value="Genomic_DNA"/>
</dbReference>
<sequence length="125" mass="14166">MSEVMVLEEQTSNIQSNTVGLNEITPKIVTQTIVKEQVEANLEKGISDALELNKTSSEQTIPQHLRKLRGGGEEFWIECWILTFIPLMFFNLGYSIYTIYMFVHSGRTPGRIATIVMITVFIPLS</sequence>
<keyword evidence="1" id="KW-1133">Transmembrane helix</keyword>
<accession>A0A9N9GB03</accession>
<protein>
    <submittedName>
        <fullName evidence="2">8022_t:CDS:1</fullName>
    </submittedName>
</protein>
<evidence type="ECO:0000313" key="3">
    <source>
        <dbReference type="Proteomes" id="UP000789405"/>
    </source>
</evidence>
<reference evidence="2" key="1">
    <citation type="submission" date="2021-06" db="EMBL/GenBank/DDBJ databases">
        <authorList>
            <person name="Kallberg Y."/>
            <person name="Tangrot J."/>
            <person name="Rosling A."/>
        </authorList>
    </citation>
    <scope>NUCLEOTIDE SEQUENCE</scope>
    <source>
        <strain evidence="2">MA453B</strain>
    </source>
</reference>
<dbReference type="Proteomes" id="UP000789405">
    <property type="component" value="Unassembled WGS sequence"/>
</dbReference>
<name>A0A9N9GB03_9GLOM</name>
<organism evidence="2 3">
    <name type="scientific">Dentiscutata erythropus</name>
    <dbReference type="NCBI Taxonomy" id="1348616"/>
    <lineage>
        <taxon>Eukaryota</taxon>
        <taxon>Fungi</taxon>
        <taxon>Fungi incertae sedis</taxon>
        <taxon>Mucoromycota</taxon>
        <taxon>Glomeromycotina</taxon>
        <taxon>Glomeromycetes</taxon>
        <taxon>Diversisporales</taxon>
        <taxon>Gigasporaceae</taxon>
        <taxon>Dentiscutata</taxon>
    </lineage>
</organism>
<feature type="transmembrane region" description="Helical" evidence="1">
    <location>
        <begin position="75"/>
        <end position="102"/>
    </location>
</feature>
<keyword evidence="3" id="KW-1185">Reference proteome</keyword>
<gene>
    <name evidence="2" type="ORF">DERYTH_LOCUS7468</name>
</gene>
<proteinExistence type="predicted"/>
<keyword evidence="1" id="KW-0812">Transmembrane</keyword>
<keyword evidence="1" id="KW-0472">Membrane</keyword>
<comment type="caution">
    <text evidence="2">The sequence shown here is derived from an EMBL/GenBank/DDBJ whole genome shotgun (WGS) entry which is preliminary data.</text>
</comment>